<dbReference type="AlphaFoldDB" id="A0A843TTY8"/>
<name>A0A843TTY8_COLES</name>
<gene>
    <name evidence="2" type="ORF">Taro_006995</name>
</gene>
<proteinExistence type="predicted"/>
<accession>A0A843TTY8</accession>
<organism evidence="2 3">
    <name type="scientific">Colocasia esculenta</name>
    <name type="common">Wild taro</name>
    <name type="synonym">Arum esculentum</name>
    <dbReference type="NCBI Taxonomy" id="4460"/>
    <lineage>
        <taxon>Eukaryota</taxon>
        <taxon>Viridiplantae</taxon>
        <taxon>Streptophyta</taxon>
        <taxon>Embryophyta</taxon>
        <taxon>Tracheophyta</taxon>
        <taxon>Spermatophyta</taxon>
        <taxon>Magnoliopsida</taxon>
        <taxon>Liliopsida</taxon>
        <taxon>Araceae</taxon>
        <taxon>Aroideae</taxon>
        <taxon>Colocasieae</taxon>
        <taxon>Colocasia</taxon>
    </lineage>
</organism>
<dbReference type="EMBL" id="NMUH01000217">
    <property type="protein sequence ID" value="MQL74641.1"/>
    <property type="molecule type" value="Genomic_DNA"/>
</dbReference>
<evidence type="ECO:0000313" key="3">
    <source>
        <dbReference type="Proteomes" id="UP000652761"/>
    </source>
</evidence>
<keyword evidence="3" id="KW-1185">Reference proteome</keyword>
<dbReference type="Proteomes" id="UP000652761">
    <property type="component" value="Unassembled WGS sequence"/>
</dbReference>
<evidence type="ECO:0000313" key="2">
    <source>
        <dbReference type="EMBL" id="MQL74641.1"/>
    </source>
</evidence>
<evidence type="ECO:0000256" key="1">
    <source>
        <dbReference type="SAM" id="MobiDB-lite"/>
    </source>
</evidence>
<reference evidence="2" key="1">
    <citation type="submission" date="2017-07" db="EMBL/GenBank/DDBJ databases">
        <title>Taro Niue Genome Assembly and Annotation.</title>
        <authorList>
            <person name="Atibalentja N."/>
            <person name="Keating K."/>
            <person name="Fields C.J."/>
        </authorList>
    </citation>
    <scope>NUCLEOTIDE SEQUENCE</scope>
    <source>
        <strain evidence="2">Niue_2</strain>
        <tissue evidence="2">Leaf</tissue>
    </source>
</reference>
<feature type="region of interest" description="Disordered" evidence="1">
    <location>
        <begin position="1"/>
        <end position="68"/>
    </location>
</feature>
<protein>
    <submittedName>
        <fullName evidence="2">Uncharacterized protein</fullName>
    </submittedName>
</protein>
<comment type="caution">
    <text evidence="2">The sequence shown here is derived from an EMBL/GenBank/DDBJ whole genome shotgun (WGS) entry which is preliminary data.</text>
</comment>
<sequence length="68" mass="7419">MPSTSRDPGLDLLESDDTDLDGTAQVPGQSPELQPGSQRTWGTQLERSEGVQEDDTDLNGTTLYRDKP</sequence>
<feature type="compositionally biased region" description="Polar residues" evidence="1">
    <location>
        <begin position="26"/>
        <end position="45"/>
    </location>
</feature>